<evidence type="ECO:0000313" key="4">
    <source>
        <dbReference type="Proteomes" id="UP000236497"/>
    </source>
</evidence>
<evidence type="ECO:0000313" key="3">
    <source>
        <dbReference type="EMBL" id="CRZ35473.1"/>
    </source>
</evidence>
<dbReference type="InterPro" id="IPR000836">
    <property type="entry name" value="PRTase_dom"/>
</dbReference>
<dbReference type="Gene3D" id="3.40.50.2020">
    <property type="match status" value="1"/>
</dbReference>
<dbReference type="AlphaFoldDB" id="A0A0H5SYK7"/>
<name>A0A0H5SYK7_HERHM</name>
<dbReference type="Pfam" id="PF18912">
    <property type="entry name" value="DZR_2"/>
    <property type="match status" value="1"/>
</dbReference>
<dbReference type="Proteomes" id="UP000236497">
    <property type="component" value="Unassembled WGS sequence"/>
</dbReference>
<dbReference type="InterPro" id="IPR051910">
    <property type="entry name" value="ComF/GntX_DNA_util-trans"/>
</dbReference>
<gene>
    <name evidence="3" type="ORF">HHT355_2284</name>
</gene>
<evidence type="ECO:0000259" key="2">
    <source>
        <dbReference type="Pfam" id="PF18912"/>
    </source>
</evidence>
<dbReference type="InterPro" id="IPR029057">
    <property type="entry name" value="PRTase-like"/>
</dbReference>
<dbReference type="CDD" id="cd06223">
    <property type="entry name" value="PRTases_typeI"/>
    <property type="match status" value="1"/>
</dbReference>
<comment type="similarity">
    <text evidence="1">Belongs to the ComF/GntX family.</text>
</comment>
<proteinExistence type="inferred from homology"/>
<organism evidence="3 4">
    <name type="scientific">Herbinix hemicellulosilytica</name>
    <dbReference type="NCBI Taxonomy" id="1564487"/>
    <lineage>
        <taxon>Bacteria</taxon>
        <taxon>Bacillati</taxon>
        <taxon>Bacillota</taxon>
        <taxon>Clostridia</taxon>
        <taxon>Lachnospirales</taxon>
        <taxon>Lachnospiraceae</taxon>
        <taxon>Herbinix</taxon>
    </lineage>
</organism>
<reference evidence="3 4" key="1">
    <citation type="submission" date="2015-06" db="EMBL/GenBank/DDBJ databases">
        <authorList>
            <person name="Wibberg Daniel"/>
        </authorList>
    </citation>
    <scope>NUCLEOTIDE SEQUENCE [LARGE SCALE GENOMIC DNA]</scope>
    <source>
        <strain evidence="3 4">T3/55T</strain>
    </source>
</reference>
<evidence type="ECO:0000256" key="1">
    <source>
        <dbReference type="ARBA" id="ARBA00008007"/>
    </source>
</evidence>
<dbReference type="SUPFAM" id="SSF53271">
    <property type="entry name" value="PRTase-like"/>
    <property type="match status" value="1"/>
</dbReference>
<sequence length="240" mass="27979">MLKTFLDMLYPVRCPVCGNIVIPKDRNICTQCEDKLQFISEPRCKKCSKPIDDEQKEYCIDCEKREYHYEQGFSVWIYDSAIKKAIMDFKYRHKKEYAKYFTQAVVERYGNKILYLAPDALVPVPLHKSKYRERGYNQAEILARSIGKELNIPVLPDLLVRNKKTLPQKQLSDKERLKNLREAFEINKAYDENKISKLNRLMLVDDIYTTGSTIEACASVLKQKGISCVYFITLCTGKGF</sequence>
<keyword evidence="4" id="KW-1185">Reference proteome</keyword>
<dbReference type="EMBL" id="CVTD020000025">
    <property type="protein sequence ID" value="CRZ35473.1"/>
    <property type="molecule type" value="Genomic_DNA"/>
</dbReference>
<accession>A0A0H5SYK7</accession>
<dbReference type="InterPro" id="IPR044005">
    <property type="entry name" value="DZR_2"/>
</dbReference>
<dbReference type="PANTHER" id="PTHR47505">
    <property type="entry name" value="DNA UTILIZATION PROTEIN YHGH"/>
    <property type="match status" value="1"/>
</dbReference>
<feature type="domain" description="Double zinc ribbon" evidence="2">
    <location>
        <begin position="5"/>
        <end position="62"/>
    </location>
</feature>
<dbReference type="PANTHER" id="PTHR47505:SF1">
    <property type="entry name" value="DNA UTILIZATION PROTEIN YHGH"/>
    <property type="match status" value="1"/>
</dbReference>
<protein>
    <recommendedName>
        <fullName evidence="2">Double zinc ribbon domain-containing protein</fullName>
    </recommendedName>
</protein>